<feature type="domain" description="Amidohydrolase-related" evidence="2">
    <location>
        <begin position="53"/>
        <end position="432"/>
    </location>
</feature>
<dbReference type="Proteomes" id="UP000019482">
    <property type="component" value="Unassembled WGS sequence"/>
</dbReference>
<dbReference type="EMBL" id="CBXI010000040">
    <property type="protein sequence ID" value="CDL92133.1"/>
    <property type="molecule type" value="Genomic_DNA"/>
</dbReference>
<dbReference type="OrthoDB" id="9775607at2"/>
<dbReference type="PANTHER" id="PTHR11647">
    <property type="entry name" value="HYDRANTOINASE/DIHYDROPYRIMIDINASE FAMILY MEMBER"/>
    <property type="match status" value="1"/>
</dbReference>
<dbReference type="GeneID" id="29420642"/>
<dbReference type="SUPFAM" id="SSF51556">
    <property type="entry name" value="Metallo-dependent hydrolases"/>
    <property type="match status" value="1"/>
</dbReference>
<dbReference type="InterPro" id="IPR011059">
    <property type="entry name" value="Metal-dep_hydrolase_composite"/>
</dbReference>
<evidence type="ECO:0000256" key="1">
    <source>
        <dbReference type="ARBA" id="ARBA00001947"/>
    </source>
</evidence>
<sequence length="453" mass="49817">MNIYDLTIKNAYIADPEKKTITWGNMGICRNKICIVTKKDISGKHEIDANKKILSPGFIDIHAHIDGDPGCGRLSLIQGVTTTIGGNCGGGMLDIGDFLQSQDRNGFFINQAQFIGHSFVLRDAVGRTDPYTPANSHEISQMEKLLEKCFDEGAIGLSFGLEYAPGSSFEEVIALSKIAARRGRLVSIHTRLSGPEELDSLKEAIDISRITGAQVQISHLVYQYGTGIMKSALEMIDDARRNGINVWADSGMYTNFATGMNTSVYDTEHIRKFGWKYSNMLVASGKHKGEYLTESLYRKMRKSSEDVVIICFTGVEHEIYDALLNKYVIPSSDTGPSPSGNISEGHPQNSGTFPRFFRKMVFEKHYLSLMDAIEKATLIPAEILGFKSKGRVSEGADADLVIFDPETISDRANFHHPDADPIGIDHVIVNGSIAVSNGKIIKGVLSGKTIRRD</sequence>
<dbReference type="Pfam" id="PF01979">
    <property type="entry name" value="Amidohydro_1"/>
    <property type="match status" value="1"/>
</dbReference>
<comment type="caution">
    <text evidence="3">The sequence shown here is derived from an EMBL/GenBank/DDBJ whole genome shotgun (WGS) entry which is preliminary data.</text>
</comment>
<dbReference type="InterPro" id="IPR032466">
    <property type="entry name" value="Metal_Hydrolase"/>
</dbReference>
<evidence type="ECO:0000313" key="3">
    <source>
        <dbReference type="EMBL" id="CDL92133.1"/>
    </source>
</evidence>
<comment type="cofactor">
    <cofactor evidence="1">
        <name>Zn(2+)</name>
        <dbReference type="ChEBI" id="CHEBI:29105"/>
    </cofactor>
</comment>
<organism evidence="3 4">
    <name type="scientific">Clostridium tyrobutyricum DIVETGP</name>
    <dbReference type="NCBI Taxonomy" id="1408889"/>
    <lineage>
        <taxon>Bacteria</taxon>
        <taxon>Bacillati</taxon>
        <taxon>Bacillota</taxon>
        <taxon>Clostridia</taxon>
        <taxon>Eubacteriales</taxon>
        <taxon>Clostridiaceae</taxon>
        <taxon>Clostridium</taxon>
    </lineage>
</organism>
<evidence type="ECO:0000259" key="2">
    <source>
        <dbReference type="Pfam" id="PF01979"/>
    </source>
</evidence>
<dbReference type="PANTHER" id="PTHR11647:SF1">
    <property type="entry name" value="COLLAPSIN RESPONSE MEDIATOR PROTEIN"/>
    <property type="match status" value="1"/>
</dbReference>
<dbReference type="AlphaFoldDB" id="W6N663"/>
<name>W6N663_CLOTY</name>
<keyword evidence="3" id="KW-0378">Hydrolase</keyword>
<keyword evidence="4" id="KW-1185">Reference proteome</keyword>
<evidence type="ECO:0000313" key="4">
    <source>
        <dbReference type="Proteomes" id="UP000019482"/>
    </source>
</evidence>
<dbReference type="EC" id="3.5.1.81" evidence="3"/>
<dbReference type="GO" id="GO:0016812">
    <property type="term" value="F:hydrolase activity, acting on carbon-nitrogen (but not peptide) bonds, in cyclic amides"/>
    <property type="evidence" value="ECO:0007669"/>
    <property type="project" value="TreeGrafter"/>
</dbReference>
<dbReference type="InterPro" id="IPR050378">
    <property type="entry name" value="Metallo-dep_Hydrolases_sf"/>
</dbReference>
<dbReference type="GO" id="GO:0005829">
    <property type="term" value="C:cytosol"/>
    <property type="evidence" value="ECO:0007669"/>
    <property type="project" value="TreeGrafter"/>
</dbReference>
<dbReference type="Gene3D" id="3.20.20.140">
    <property type="entry name" value="Metal-dependent hydrolases"/>
    <property type="match status" value="1"/>
</dbReference>
<protein>
    <submittedName>
        <fullName evidence="3">N-acyl-D-amino-acid deacylase</fullName>
        <ecNumber evidence="3">3.5.1.81</ecNumber>
    </submittedName>
</protein>
<accession>W6N663</accession>
<dbReference type="InterPro" id="IPR006680">
    <property type="entry name" value="Amidohydro-rel"/>
</dbReference>
<dbReference type="SUPFAM" id="SSF51338">
    <property type="entry name" value="Composite domain of metallo-dependent hydrolases"/>
    <property type="match status" value="1"/>
</dbReference>
<reference evidence="3 4" key="1">
    <citation type="journal article" date="2015" name="Genome Announc.">
        <title>Draft Genome Sequence of Clostridium tyrobutyricum Strain DIVETGP, Isolated from Cow's Milk for Grana Padano Production.</title>
        <authorList>
            <person name="Soggiu A."/>
            <person name="Piras C."/>
            <person name="Gaiarsa S."/>
            <person name="Sassera D."/>
            <person name="Roncada P."/>
            <person name="Bendixen E."/>
            <person name="Brasca M."/>
            <person name="Bonizzi L."/>
        </authorList>
    </citation>
    <scope>NUCLEOTIDE SEQUENCE [LARGE SCALE GENOMIC DNA]</scope>
    <source>
        <strain evidence="3 4">DIVETGP</strain>
    </source>
</reference>
<gene>
    <name evidence="3" type="ORF">CTDIVETGP_2203</name>
</gene>
<dbReference type="GO" id="GO:0047420">
    <property type="term" value="F:N-acyl-D-amino-acid deacylase activity"/>
    <property type="evidence" value="ECO:0007669"/>
    <property type="project" value="UniProtKB-EC"/>
</dbReference>
<dbReference type="RefSeq" id="WP_017895052.1">
    <property type="nucleotide sequence ID" value="NZ_CBXI010000040.1"/>
</dbReference>
<proteinExistence type="predicted"/>